<sequence>MGARHDIVELDIPRHAPSRDCIFSPTKSGPGHYHYKPSESPALDNWTTNSCLKRSVIIYTSEYSTYVVTDLGSTSLEPTATFCANYTITTSLPASTVIVSQQASTTAPTAPLTDYGFENGTDIPFNISTAGPVTATVESAGPLQPYSGNSYLLITFGSSVASGSGAAAKRQDSSASVPTYNATQVFAAEAGFLYNIAVYAEAAGQPGVQSPMCTLTLCAETTCSETYNLTGTYARYAFVFAADVTNANALATIAIRCAAAAYVAIDDFLVTSRGRGDLATTRTLTTTETQPAVTVTQYITQMQDIYQQ</sequence>
<dbReference type="Gene3D" id="2.60.120.260">
    <property type="entry name" value="Galactose-binding domain-like"/>
    <property type="match status" value="1"/>
</dbReference>
<dbReference type="AlphaFoldDB" id="A0A8H6VN61"/>
<dbReference type="Proteomes" id="UP000660729">
    <property type="component" value="Unassembled WGS sequence"/>
</dbReference>
<keyword evidence="2" id="KW-1185">Reference proteome</keyword>
<organism evidence="1 2">
    <name type="scientific">Pseudocercospora fuligena</name>
    <dbReference type="NCBI Taxonomy" id="685502"/>
    <lineage>
        <taxon>Eukaryota</taxon>
        <taxon>Fungi</taxon>
        <taxon>Dikarya</taxon>
        <taxon>Ascomycota</taxon>
        <taxon>Pezizomycotina</taxon>
        <taxon>Dothideomycetes</taxon>
        <taxon>Dothideomycetidae</taxon>
        <taxon>Mycosphaerellales</taxon>
        <taxon>Mycosphaerellaceae</taxon>
        <taxon>Pseudocercospora</taxon>
    </lineage>
</organism>
<reference evidence="1" key="1">
    <citation type="submission" date="2020-04" db="EMBL/GenBank/DDBJ databases">
        <title>Draft genome resource of the tomato pathogen Pseudocercospora fuligena.</title>
        <authorList>
            <person name="Zaccaron A."/>
        </authorList>
    </citation>
    <scope>NUCLEOTIDE SEQUENCE</scope>
    <source>
        <strain evidence="1">PF001</strain>
    </source>
</reference>
<evidence type="ECO:0000313" key="2">
    <source>
        <dbReference type="Proteomes" id="UP000660729"/>
    </source>
</evidence>
<proteinExistence type="predicted"/>
<evidence type="ECO:0000313" key="1">
    <source>
        <dbReference type="EMBL" id="KAF7196407.1"/>
    </source>
</evidence>
<gene>
    <name evidence="1" type="ORF">HII31_02135</name>
</gene>
<dbReference type="EMBL" id="JABCIY010000025">
    <property type="protein sequence ID" value="KAF7196407.1"/>
    <property type="molecule type" value="Genomic_DNA"/>
</dbReference>
<name>A0A8H6VN61_9PEZI</name>
<accession>A0A8H6VN61</accession>
<dbReference type="OrthoDB" id="3647980at2759"/>
<comment type="caution">
    <text evidence="1">The sequence shown here is derived from an EMBL/GenBank/DDBJ whole genome shotgun (WGS) entry which is preliminary data.</text>
</comment>
<protein>
    <submittedName>
        <fullName evidence="1">Uncharacterized protein</fullName>
    </submittedName>
</protein>